<dbReference type="EnsemblMetazoa" id="CapteT225696">
    <property type="protein sequence ID" value="CapteP225696"/>
    <property type="gene ID" value="CapteG225696"/>
</dbReference>
<dbReference type="InterPro" id="IPR031160">
    <property type="entry name" value="F_BAR_dom"/>
</dbReference>
<dbReference type="OMA" id="TPMMEEP"/>
<keyword evidence="11" id="KW-1185">Reference proteome</keyword>
<evidence type="ECO:0000313" key="10">
    <source>
        <dbReference type="EnsemblMetazoa" id="CapteP225696"/>
    </source>
</evidence>
<evidence type="ECO:0000256" key="1">
    <source>
        <dbReference type="ARBA" id="ARBA00022443"/>
    </source>
</evidence>
<dbReference type="FunCoup" id="R7UY63">
    <property type="interactions" value="881"/>
</dbReference>
<dbReference type="PROSITE" id="PS51741">
    <property type="entry name" value="F_BAR"/>
    <property type="match status" value="1"/>
</dbReference>
<dbReference type="PRINTS" id="PR00452">
    <property type="entry name" value="SH3DOMAIN"/>
</dbReference>
<dbReference type="Proteomes" id="UP000014760">
    <property type="component" value="Unassembled WGS sequence"/>
</dbReference>
<dbReference type="GO" id="GO:0031594">
    <property type="term" value="C:neuromuscular junction"/>
    <property type="evidence" value="ECO:0007669"/>
    <property type="project" value="TreeGrafter"/>
</dbReference>
<feature type="compositionally biased region" description="Basic and acidic residues" evidence="6">
    <location>
        <begin position="881"/>
        <end position="894"/>
    </location>
</feature>
<feature type="domain" description="SH3" evidence="7">
    <location>
        <begin position="666"/>
        <end position="727"/>
    </location>
</feature>
<dbReference type="InterPro" id="IPR036028">
    <property type="entry name" value="SH3-like_dom_sf"/>
</dbReference>
<feature type="compositionally biased region" description="Basic and acidic residues" evidence="6">
    <location>
        <begin position="778"/>
        <end position="826"/>
    </location>
</feature>
<protein>
    <recommendedName>
        <fullName evidence="12">FCH and double SH3 domains protein 2</fullName>
    </recommendedName>
</protein>
<feature type="domain" description="SH3" evidence="7">
    <location>
        <begin position="551"/>
        <end position="612"/>
    </location>
</feature>
<dbReference type="SUPFAM" id="SSF50044">
    <property type="entry name" value="SH3-domain"/>
    <property type="match status" value="2"/>
</dbReference>
<dbReference type="Pfam" id="PF07653">
    <property type="entry name" value="SH3_2"/>
    <property type="match status" value="1"/>
</dbReference>
<evidence type="ECO:0000313" key="11">
    <source>
        <dbReference type="Proteomes" id="UP000014760"/>
    </source>
</evidence>
<evidence type="ECO:0000256" key="3">
    <source>
        <dbReference type="ARBA" id="ARBA00023054"/>
    </source>
</evidence>
<feature type="compositionally biased region" description="Basic and acidic residues" evidence="6">
    <location>
        <begin position="460"/>
        <end position="469"/>
    </location>
</feature>
<dbReference type="GO" id="GO:0007274">
    <property type="term" value="P:neuromuscular synaptic transmission"/>
    <property type="evidence" value="ECO:0007669"/>
    <property type="project" value="TreeGrafter"/>
</dbReference>
<evidence type="ECO:0000313" key="9">
    <source>
        <dbReference type="EMBL" id="ELU08892.1"/>
    </source>
</evidence>
<dbReference type="GO" id="GO:0030833">
    <property type="term" value="P:regulation of actin filament polymerization"/>
    <property type="evidence" value="ECO:0007669"/>
    <property type="project" value="TreeGrafter"/>
</dbReference>
<feature type="domain" description="F-BAR" evidence="8">
    <location>
        <begin position="8"/>
        <end position="316"/>
    </location>
</feature>
<dbReference type="STRING" id="283909.R7UY63"/>
<dbReference type="EMBL" id="KB298688">
    <property type="protein sequence ID" value="ELU08892.1"/>
    <property type="molecule type" value="Genomic_DNA"/>
</dbReference>
<keyword evidence="2" id="KW-0597">Phosphoprotein</keyword>
<dbReference type="PROSITE" id="PS50002">
    <property type="entry name" value="SH3"/>
    <property type="match status" value="2"/>
</dbReference>
<keyword evidence="1 4" id="KW-0728">SH3 domain</keyword>
<dbReference type="FunFam" id="2.30.30.40:FF:000033">
    <property type="entry name" value="FCH and double SH3 domains protein 2"/>
    <property type="match status" value="1"/>
</dbReference>
<evidence type="ECO:0000256" key="2">
    <source>
        <dbReference type="ARBA" id="ARBA00022553"/>
    </source>
</evidence>
<dbReference type="InterPro" id="IPR001452">
    <property type="entry name" value="SH3_domain"/>
</dbReference>
<dbReference type="InterPro" id="IPR027267">
    <property type="entry name" value="AH/BAR_dom_sf"/>
</dbReference>
<dbReference type="SUPFAM" id="SSF103657">
    <property type="entry name" value="BAR/IMD domain-like"/>
    <property type="match status" value="1"/>
</dbReference>
<dbReference type="Pfam" id="PF00018">
    <property type="entry name" value="SH3_1"/>
    <property type="match status" value="1"/>
</dbReference>
<evidence type="ECO:0000259" key="7">
    <source>
        <dbReference type="PROSITE" id="PS50002"/>
    </source>
</evidence>
<reference evidence="10" key="3">
    <citation type="submission" date="2015-06" db="UniProtKB">
        <authorList>
            <consortium name="EnsemblMetazoa"/>
        </authorList>
    </citation>
    <scope>IDENTIFICATION</scope>
</reference>
<feature type="compositionally biased region" description="Acidic residues" evidence="6">
    <location>
        <begin position="827"/>
        <end position="836"/>
    </location>
</feature>
<organism evidence="9">
    <name type="scientific">Capitella teleta</name>
    <name type="common">Polychaete worm</name>
    <dbReference type="NCBI Taxonomy" id="283909"/>
    <lineage>
        <taxon>Eukaryota</taxon>
        <taxon>Metazoa</taxon>
        <taxon>Spiralia</taxon>
        <taxon>Lophotrochozoa</taxon>
        <taxon>Annelida</taxon>
        <taxon>Polychaeta</taxon>
        <taxon>Sedentaria</taxon>
        <taxon>Scolecida</taxon>
        <taxon>Capitellidae</taxon>
        <taxon>Capitella</taxon>
    </lineage>
</organism>
<dbReference type="EMBL" id="AMQN01001029">
    <property type="status" value="NOT_ANNOTATED_CDS"/>
    <property type="molecule type" value="Genomic_DNA"/>
</dbReference>
<dbReference type="Gene3D" id="1.20.1270.60">
    <property type="entry name" value="Arfaptin homology (AH) domain/BAR domain"/>
    <property type="match status" value="1"/>
</dbReference>
<dbReference type="HOGENOM" id="CLU_013546_0_0_1"/>
<sequence length="903" mass="100699">MSPPPAKVKHGVLLKTVHAEQLSKLQLKHQQESELLEDIRNFAKQRSTIEREYSLRERWMAHASLLKSLINVPAAKSDRCFWALSKLAQQYLKRPQPPLTELPNEDGKDFRTIHSVWRTVLDETDRVAKIRLQASDTYLQQIFESCKPLKSSRISVAKKEFDHLKTLQTELSQSVSDMLKGHKVYSEDEHLSHDARNKAADADSKVRNKSTGIFTSLAKLQQQSAKLNNRKDTCEIKSTFSRNEYLLALGAANAHSSRYYTSDLPELMKTLDGDLYDSIRDFFTILSTTELECCGVTQECFTHILTDSTKISRHYNNLCFLHDNLVLTDLVQYQFEPQDNDPVSKVNKDHNADVTLDQEAKKWSMCVAKEEGKIRQHTRKMQQLIDRTASNGKLSKGSDDSVEADHGPSSPVDVDVKLDIFREQIRKAELGKLKGQARLDVLRAGGVAVDGYLDEANAQMEKKDEEDSMKQTTSSVRSESNGCSESRSISVADPDHDSAFVCDTSSVTSQPTAPSDSTYVNYQEEDDFVDDTFTEANSTRSLSAGYSSGRVYPIKCFALYDFEASNGDELSIKENEALDLIGDGDGDGWLRARNIEGQLGFIPENYVRMADENSDPVDPNEMSVDADPMEEVTTPEASAERISGYSSTDYEVQAASERSIDQVVPSDGLWARALYDYSATCDEELNFNEGQLIQVLRKDQDGDGFWEGILDGKIGVFPSLVVEELLSPEAAAAQALTSPDRPGPPPFNPPELGMPAPPHLQLTRPTPSDEDLSVDLQGKTKETEIEGEPEKEARENESKENGEEGEKAEQKEIEQKVERVEETPEAEKDEVEEEDLLPPPPPPPPIEEEEEVGGDISEQVVTAEVHDGPEEQENPVAPPEDATKIENAEEKLTDENLTGESTV</sequence>
<reference evidence="11" key="1">
    <citation type="submission" date="2012-12" db="EMBL/GenBank/DDBJ databases">
        <authorList>
            <person name="Hellsten U."/>
            <person name="Grimwood J."/>
            <person name="Chapman J.A."/>
            <person name="Shapiro H."/>
            <person name="Aerts A."/>
            <person name="Otillar R.P."/>
            <person name="Terry A.Y."/>
            <person name="Boore J.L."/>
            <person name="Simakov O."/>
            <person name="Marletaz F."/>
            <person name="Cho S.-J."/>
            <person name="Edsinger-Gonzales E."/>
            <person name="Havlak P."/>
            <person name="Kuo D.-H."/>
            <person name="Larsson T."/>
            <person name="Lv J."/>
            <person name="Arendt D."/>
            <person name="Savage R."/>
            <person name="Osoegawa K."/>
            <person name="de Jong P."/>
            <person name="Lindberg D.R."/>
            <person name="Seaver E.C."/>
            <person name="Weisblat D.A."/>
            <person name="Putnam N.H."/>
            <person name="Grigoriev I.V."/>
            <person name="Rokhsar D.S."/>
        </authorList>
    </citation>
    <scope>NUCLEOTIDE SEQUENCE</scope>
    <source>
        <strain evidence="11">I ESC-2004</strain>
    </source>
</reference>
<dbReference type="SMART" id="SM00326">
    <property type="entry name" value="SH3"/>
    <property type="match status" value="2"/>
</dbReference>
<feature type="region of interest" description="Disordered" evidence="6">
    <location>
        <begin position="459"/>
        <end position="495"/>
    </location>
</feature>
<evidence type="ECO:0000256" key="5">
    <source>
        <dbReference type="PROSITE-ProRule" id="PRU01077"/>
    </source>
</evidence>
<feature type="compositionally biased region" description="Basic and acidic residues" evidence="6">
    <location>
        <begin position="396"/>
        <end position="406"/>
    </location>
</feature>
<feature type="region of interest" description="Disordered" evidence="6">
    <location>
        <begin position="732"/>
        <end position="903"/>
    </location>
</feature>
<dbReference type="Gene3D" id="2.30.30.40">
    <property type="entry name" value="SH3 Domains"/>
    <property type="match status" value="2"/>
</dbReference>
<accession>R7UY63</accession>
<feature type="region of interest" description="Disordered" evidence="6">
    <location>
        <begin position="388"/>
        <end position="412"/>
    </location>
</feature>
<dbReference type="OrthoDB" id="10065861at2759"/>
<dbReference type="GO" id="GO:0055037">
    <property type="term" value="C:recycling endosome"/>
    <property type="evidence" value="ECO:0007669"/>
    <property type="project" value="TreeGrafter"/>
</dbReference>
<dbReference type="GO" id="GO:0051130">
    <property type="term" value="P:positive regulation of cellular component organization"/>
    <property type="evidence" value="ECO:0007669"/>
    <property type="project" value="UniProtKB-ARBA"/>
</dbReference>
<dbReference type="PANTHER" id="PTHR15735:SF21">
    <property type="entry name" value="PROTEIN NERVOUS WRECK"/>
    <property type="match status" value="1"/>
</dbReference>
<name>R7UY63_CAPTE</name>
<dbReference type="PANTHER" id="PTHR15735">
    <property type="entry name" value="FCH AND DOUBLE SH3 DOMAINS PROTEIN"/>
    <property type="match status" value="1"/>
</dbReference>
<evidence type="ECO:0008006" key="12">
    <source>
        <dbReference type="Google" id="ProtNLM"/>
    </source>
</evidence>
<proteinExistence type="predicted"/>
<gene>
    <name evidence="9" type="ORF">CAPTEDRAFT_225696</name>
</gene>
<keyword evidence="3 5" id="KW-0175">Coiled coil</keyword>
<evidence type="ECO:0000256" key="6">
    <source>
        <dbReference type="SAM" id="MobiDB-lite"/>
    </source>
</evidence>
<feature type="compositionally biased region" description="Polar residues" evidence="6">
    <location>
        <begin position="470"/>
        <end position="489"/>
    </location>
</feature>
<dbReference type="AlphaFoldDB" id="R7UY63"/>
<evidence type="ECO:0000259" key="8">
    <source>
        <dbReference type="PROSITE" id="PS51741"/>
    </source>
</evidence>
<reference evidence="9 11" key="2">
    <citation type="journal article" date="2013" name="Nature">
        <title>Insights into bilaterian evolution from three spiralian genomes.</title>
        <authorList>
            <person name="Simakov O."/>
            <person name="Marletaz F."/>
            <person name="Cho S.J."/>
            <person name="Edsinger-Gonzales E."/>
            <person name="Havlak P."/>
            <person name="Hellsten U."/>
            <person name="Kuo D.H."/>
            <person name="Larsson T."/>
            <person name="Lv J."/>
            <person name="Arendt D."/>
            <person name="Savage R."/>
            <person name="Osoegawa K."/>
            <person name="de Jong P."/>
            <person name="Grimwood J."/>
            <person name="Chapman J.A."/>
            <person name="Shapiro H."/>
            <person name="Aerts A."/>
            <person name="Otillar R.P."/>
            <person name="Terry A.Y."/>
            <person name="Boore J.L."/>
            <person name="Grigoriev I.V."/>
            <person name="Lindberg D.R."/>
            <person name="Seaver E.C."/>
            <person name="Weisblat D.A."/>
            <person name="Putnam N.H."/>
            <person name="Rokhsar D.S."/>
        </authorList>
    </citation>
    <scope>NUCLEOTIDE SEQUENCE</scope>
    <source>
        <strain evidence="9 11">I ESC-2004</strain>
    </source>
</reference>
<evidence type="ECO:0000256" key="4">
    <source>
        <dbReference type="PROSITE-ProRule" id="PRU00192"/>
    </source>
</evidence>